<evidence type="ECO:0000313" key="1">
    <source>
        <dbReference type="Proteomes" id="UP000192220"/>
    </source>
</evidence>
<dbReference type="RefSeq" id="XP_013884945.1">
    <property type="nucleotide sequence ID" value="XM_014029491.1"/>
</dbReference>
<feature type="non-terminal residue" evidence="2">
    <location>
        <position position="372"/>
    </location>
</feature>
<organism evidence="1 2">
    <name type="scientific">Austrofundulus limnaeus</name>
    <name type="common">Annual killifish</name>
    <dbReference type="NCBI Taxonomy" id="52670"/>
    <lineage>
        <taxon>Eukaryota</taxon>
        <taxon>Metazoa</taxon>
        <taxon>Chordata</taxon>
        <taxon>Craniata</taxon>
        <taxon>Vertebrata</taxon>
        <taxon>Euteleostomi</taxon>
        <taxon>Actinopterygii</taxon>
        <taxon>Neopterygii</taxon>
        <taxon>Teleostei</taxon>
        <taxon>Neoteleostei</taxon>
        <taxon>Acanthomorphata</taxon>
        <taxon>Ovalentaria</taxon>
        <taxon>Atherinomorphae</taxon>
        <taxon>Cyprinodontiformes</taxon>
        <taxon>Rivulidae</taxon>
        <taxon>Austrofundulus</taxon>
    </lineage>
</organism>
<keyword evidence="1" id="KW-1185">Reference proteome</keyword>
<dbReference type="KEGG" id="alim:106533251"/>
<dbReference type="STRING" id="52670.A0A2I4CY97"/>
<dbReference type="GeneID" id="106533251"/>
<reference evidence="2" key="1">
    <citation type="submission" date="2025-08" db="UniProtKB">
        <authorList>
            <consortium name="RefSeq"/>
        </authorList>
    </citation>
    <scope>IDENTIFICATION</scope>
</reference>
<accession>A0A2I4CY97</accession>
<dbReference type="PANTHER" id="PTHR31025:SF9">
    <property type="entry name" value="SI:DKEY-286J15.1"/>
    <property type="match status" value="1"/>
</dbReference>
<name>A0A2I4CY97_AUSLI</name>
<evidence type="ECO:0000313" key="2">
    <source>
        <dbReference type="RefSeq" id="XP_013884945.1"/>
    </source>
</evidence>
<dbReference type="OrthoDB" id="10066002at2759"/>
<dbReference type="AlphaFoldDB" id="A0A2I4CY97"/>
<sequence>MGRTTGPLEWNVMGQLTFLSDYWDGISCTVEPPVVVPVTPPTSSDVISTATPPALMEEQASTVMGPVNQLIQTIHIIPQFDVRQVLASLPDGKQIVESLDANVITTRQRCLLVRILVSHLLEKFGENPSSETKMALASDLVQSFPSLKDSSSSGREIWYTPGRYHRPATGFLEERLRNIRKRLRSISRSRSMAQTSPQTPHGAPARALIPECNISDERASKLKEWLRNNSQPLSQVETYMQETAIYRAKCIRDNSWTIDQILQEFPHLMTKGMIAQDFLLLHGDAASKLFENWLPFYAEKILHLARQEGKLTLALDGLTTDAVGELALRQLPALLPPTAYKVGRGSKVVRHTVKECSLAFIDHKPPGTNMVE</sequence>
<gene>
    <name evidence="2" type="primary">LOC106533251</name>
</gene>
<protein>
    <submittedName>
        <fullName evidence="2">Uncharacterized protein LOC106533251</fullName>
    </submittedName>
</protein>
<dbReference type="InParanoid" id="A0A2I4CY97"/>
<proteinExistence type="predicted"/>
<dbReference type="PANTHER" id="PTHR31025">
    <property type="entry name" value="SI:CH211-196P9.1-RELATED"/>
    <property type="match status" value="1"/>
</dbReference>
<dbReference type="Proteomes" id="UP000192220">
    <property type="component" value="Unplaced"/>
</dbReference>